<keyword evidence="2 4" id="KW-0560">Oxidoreductase</keyword>
<dbReference type="Gene3D" id="3.40.309.10">
    <property type="entry name" value="Aldehyde Dehydrogenase, Chain A, domain 2"/>
    <property type="match status" value="1"/>
</dbReference>
<sequence>MYIKKMYINGEWVESIGRNTREVINPYNSEIIALTTEGNEEDAICAIKAAKNSFYKDGQWRRMSAQNRADLLLKIADKIYEKRSVFAELETMNNGKPLREAEGDIDDGIHCFRYYAGLITKPYGGIYDVNDNFGQMHSYTVHEPIGVCAQITPWNFPFLMSVWKIAPALAAGNSIVFKPSTNTPLSAIALFEVFDEIGLPKGCVNLVLGSGTTVGNELAISNDVDMISFTGSTEVGQEIAKAASINLKKVGLELGGKSPNVIFADADLEGAVEWAMIGVFYNQGEVCSAGSRIIIEESLKDKFVHRLKERVNKMTIGNPMNNPDMGPLISKSHIKTVLDYIEKGKSEGATLICGGERYIEGECSNGFFVKPTIFDDCNRNMTIVKEEIFGPVVTIQTFKTEEEAIELANDTVYGLAGAVFTNDISRAMRVIKEIRAGITWVNAYNPTFNEAPWGGYKMSGCGRELGVHGLEEYQEIKQININLQPGIVGWYEN</sequence>
<dbReference type="InterPro" id="IPR016163">
    <property type="entry name" value="Ald_DH_C"/>
</dbReference>
<evidence type="ECO:0000256" key="3">
    <source>
        <dbReference type="PROSITE-ProRule" id="PRU10007"/>
    </source>
</evidence>
<dbReference type="FunFam" id="3.40.309.10:FF:000012">
    <property type="entry name" value="Betaine aldehyde dehydrogenase"/>
    <property type="match status" value="1"/>
</dbReference>
<dbReference type="PROSITE" id="PS00070">
    <property type="entry name" value="ALDEHYDE_DEHYDR_CYS"/>
    <property type="match status" value="1"/>
</dbReference>
<dbReference type="FunFam" id="3.40.605.10:FF:000007">
    <property type="entry name" value="NAD/NADP-dependent betaine aldehyde dehydrogenase"/>
    <property type="match status" value="1"/>
</dbReference>
<reference evidence="6 7" key="1">
    <citation type="submission" date="2020-01" db="EMBL/GenBank/DDBJ databases">
        <title>Genome sequence of a 1,3-propanediol producer, Clostridium butyricum S3.</title>
        <authorList>
            <person name="Zhou J."/>
        </authorList>
    </citation>
    <scope>NUCLEOTIDE SEQUENCE [LARGE SCALE GENOMIC DNA]</scope>
    <source>
        <strain evidence="6 7">S3</strain>
    </source>
</reference>
<evidence type="ECO:0000259" key="5">
    <source>
        <dbReference type="Pfam" id="PF00171"/>
    </source>
</evidence>
<dbReference type="PROSITE" id="PS00687">
    <property type="entry name" value="ALDEHYDE_DEHYDR_GLU"/>
    <property type="match status" value="1"/>
</dbReference>
<dbReference type="InterPro" id="IPR029510">
    <property type="entry name" value="Ald_DH_CS_GLU"/>
</dbReference>
<dbReference type="AlphaFoldDB" id="A0A6L9EPP0"/>
<dbReference type="InterPro" id="IPR015590">
    <property type="entry name" value="Aldehyde_DH_dom"/>
</dbReference>
<comment type="similarity">
    <text evidence="1 4">Belongs to the aldehyde dehydrogenase family.</text>
</comment>
<dbReference type="Gene3D" id="3.40.605.10">
    <property type="entry name" value="Aldehyde Dehydrogenase, Chain A, domain 1"/>
    <property type="match status" value="1"/>
</dbReference>
<gene>
    <name evidence="6" type="ORF">GND98_011605</name>
</gene>
<dbReference type="InterPro" id="IPR016162">
    <property type="entry name" value="Ald_DH_N"/>
</dbReference>
<dbReference type="InterPro" id="IPR016160">
    <property type="entry name" value="Ald_DH_CS_CYS"/>
</dbReference>
<name>A0A6L9EPP0_CLOBU</name>
<protein>
    <submittedName>
        <fullName evidence="6">Aldehyde dehydrogenase family protein</fullName>
    </submittedName>
</protein>
<dbReference type="InterPro" id="IPR016161">
    <property type="entry name" value="Ald_DH/histidinol_DH"/>
</dbReference>
<dbReference type="Proteomes" id="UP000474042">
    <property type="component" value="Unassembled WGS sequence"/>
</dbReference>
<dbReference type="GO" id="GO:0016620">
    <property type="term" value="F:oxidoreductase activity, acting on the aldehyde or oxo group of donors, NAD or NADP as acceptor"/>
    <property type="evidence" value="ECO:0007669"/>
    <property type="project" value="InterPro"/>
</dbReference>
<evidence type="ECO:0000256" key="4">
    <source>
        <dbReference type="RuleBase" id="RU003345"/>
    </source>
</evidence>
<evidence type="ECO:0000313" key="7">
    <source>
        <dbReference type="Proteomes" id="UP000474042"/>
    </source>
</evidence>
<feature type="domain" description="Aldehyde dehydrogenase" evidence="5">
    <location>
        <begin position="12"/>
        <end position="479"/>
    </location>
</feature>
<comment type="caution">
    <text evidence="6">The sequence shown here is derived from an EMBL/GenBank/DDBJ whole genome shotgun (WGS) entry which is preliminary data.</text>
</comment>
<dbReference type="SUPFAM" id="SSF53720">
    <property type="entry name" value="ALDH-like"/>
    <property type="match status" value="1"/>
</dbReference>
<dbReference type="EMBL" id="WOFV02000035">
    <property type="protein sequence ID" value="NAS18498.1"/>
    <property type="molecule type" value="Genomic_DNA"/>
</dbReference>
<accession>A0A6L9EPP0</accession>
<feature type="active site" evidence="3">
    <location>
        <position position="253"/>
    </location>
</feature>
<organism evidence="6 7">
    <name type="scientific">Clostridium butyricum</name>
    <dbReference type="NCBI Taxonomy" id="1492"/>
    <lineage>
        <taxon>Bacteria</taxon>
        <taxon>Bacillati</taxon>
        <taxon>Bacillota</taxon>
        <taxon>Clostridia</taxon>
        <taxon>Eubacteriales</taxon>
        <taxon>Clostridiaceae</taxon>
        <taxon>Clostridium</taxon>
    </lineage>
</organism>
<dbReference type="CDD" id="cd07119">
    <property type="entry name" value="ALDH_BADH-GbsA"/>
    <property type="match status" value="1"/>
</dbReference>
<evidence type="ECO:0000256" key="2">
    <source>
        <dbReference type="ARBA" id="ARBA00023002"/>
    </source>
</evidence>
<evidence type="ECO:0000256" key="1">
    <source>
        <dbReference type="ARBA" id="ARBA00009986"/>
    </source>
</evidence>
<evidence type="ECO:0000313" key="6">
    <source>
        <dbReference type="EMBL" id="NAS18498.1"/>
    </source>
</evidence>
<proteinExistence type="inferred from homology"/>
<dbReference type="PANTHER" id="PTHR11699">
    <property type="entry name" value="ALDEHYDE DEHYDROGENASE-RELATED"/>
    <property type="match status" value="1"/>
</dbReference>
<dbReference type="Pfam" id="PF00171">
    <property type="entry name" value="Aldedh"/>
    <property type="match status" value="1"/>
</dbReference>